<comment type="caution">
    <text evidence="1">The sequence shown here is derived from an EMBL/GenBank/DDBJ whole genome shotgun (WGS) entry which is preliminary data.</text>
</comment>
<reference evidence="2" key="1">
    <citation type="journal article" date="2024" name="Front. Bioeng. Biotechnol.">
        <title>Genome-scale model development and genomic sequencing of the oleaginous clade Lipomyces.</title>
        <authorList>
            <person name="Czajka J.J."/>
            <person name="Han Y."/>
            <person name="Kim J."/>
            <person name="Mondo S.J."/>
            <person name="Hofstad B.A."/>
            <person name="Robles A."/>
            <person name="Haridas S."/>
            <person name="Riley R."/>
            <person name="LaButti K."/>
            <person name="Pangilinan J."/>
            <person name="Andreopoulos W."/>
            <person name="Lipzen A."/>
            <person name="Yan J."/>
            <person name="Wang M."/>
            <person name="Ng V."/>
            <person name="Grigoriev I.V."/>
            <person name="Spatafora J.W."/>
            <person name="Magnuson J.K."/>
            <person name="Baker S.E."/>
            <person name="Pomraning K.R."/>
        </authorList>
    </citation>
    <scope>NUCLEOTIDE SEQUENCE [LARGE SCALE GENOMIC DNA]</scope>
    <source>
        <strain evidence="2">CBS 10300</strain>
    </source>
</reference>
<protein>
    <submittedName>
        <fullName evidence="1">Fungal-specific transcription factor domain-containing protein</fullName>
    </submittedName>
</protein>
<gene>
    <name evidence="1" type="ORF">V1517DRAFT_194910</name>
</gene>
<name>A0ACC3TI51_9ASCO</name>
<accession>A0ACC3TI51</accession>
<keyword evidence="2" id="KW-1185">Reference proteome</keyword>
<organism evidence="1 2">
    <name type="scientific">Lipomyces orientalis</name>
    <dbReference type="NCBI Taxonomy" id="1233043"/>
    <lineage>
        <taxon>Eukaryota</taxon>
        <taxon>Fungi</taxon>
        <taxon>Dikarya</taxon>
        <taxon>Ascomycota</taxon>
        <taxon>Saccharomycotina</taxon>
        <taxon>Lipomycetes</taxon>
        <taxon>Lipomycetales</taxon>
        <taxon>Lipomycetaceae</taxon>
        <taxon>Lipomyces</taxon>
    </lineage>
</organism>
<proteinExistence type="predicted"/>
<evidence type="ECO:0000313" key="2">
    <source>
        <dbReference type="Proteomes" id="UP001489719"/>
    </source>
</evidence>
<evidence type="ECO:0000313" key="1">
    <source>
        <dbReference type="EMBL" id="KAK9320869.1"/>
    </source>
</evidence>
<sequence>MPEERSGQQTDERSWASRRRDKPQLSCNLCRRRKLRCDRAQPCGTCVSRGLSLSCTYVNRPAAAATSSQRMDSAQGSSAPGGPGGAWPASIPDRLGQLERLVTSLMSSLESSASVKPGAPPEQISGAPSTGGGMDVESSSSSEPEGPPGTPDPSRLSDRFGRMSVGATKTTYVESTHWTAILDGIAELKDYFQDEPDHAGYQEFAPPVPEGDPPELLFSQYLPATKQEILAAIPPRPMLDRLVAEYLSHKAIAPIIVHSPTFLKEYERFWDSPLATPTMWLGMLFGVMCLAAAYRRDPIPMLPASKRLVQIYREKLMQCMALGGYTKCVPYTIETLLLYLHVEYLRSEDTQIETWILLGVIVRLALRMGYHRDASHFPHISVFQGEMRRRTWALIFQFDALASAQVGLPRMIREKQCDAAEPRNLLEDDLEESMTALPPARPDTFQTSVQYIVGKNTIVAVYINISDMTTSPWPPSYADVMSADKTLATTYASLPTTLHIRPISESLRDTPDTIIRRIYIALLLQKAKCTLHYRYMPLGRTDARYAYSRWACVEAALQTLGYQRILHEETQMGGRLYNDRWKVSSLVKSNFFLATTLLCLELEYDLTAEASGNVERTCDEEDRRQQIIPALYESYAIWTQLSDTSQEARKASQVLRVVLGKVHASQTGPAMMPETLHLPNSSPTAQHNLSYSRTDTSYDMNSLPTPHGSDSSASNRDTAPATPMSFHMLLKTNSDANIDYSDVSPDHLNLSQHVDEMLGMDAHFPEIFNFPV</sequence>
<dbReference type="Proteomes" id="UP001489719">
    <property type="component" value="Unassembled WGS sequence"/>
</dbReference>
<dbReference type="EMBL" id="MU970114">
    <property type="protein sequence ID" value="KAK9320869.1"/>
    <property type="molecule type" value="Genomic_DNA"/>
</dbReference>